<dbReference type="GO" id="GO:0003677">
    <property type="term" value="F:DNA binding"/>
    <property type="evidence" value="ECO:0007669"/>
    <property type="project" value="UniProtKB-KW"/>
</dbReference>
<dbReference type="EMBL" id="JACIEK010000001">
    <property type="protein sequence ID" value="MBB3996378.1"/>
    <property type="molecule type" value="Genomic_DNA"/>
</dbReference>
<keyword evidence="7" id="KW-1185">Reference proteome</keyword>
<evidence type="ECO:0000313" key="6">
    <source>
        <dbReference type="EMBL" id="MBB3996378.1"/>
    </source>
</evidence>
<dbReference type="CDD" id="cd00038">
    <property type="entry name" value="CAP_ED"/>
    <property type="match status" value="1"/>
</dbReference>
<dbReference type="GO" id="GO:0003700">
    <property type="term" value="F:DNA-binding transcription factor activity"/>
    <property type="evidence" value="ECO:0007669"/>
    <property type="project" value="TreeGrafter"/>
</dbReference>
<dbReference type="CDD" id="cd00092">
    <property type="entry name" value="HTH_CRP"/>
    <property type="match status" value="1"/>
</dbReference>
<keyword evidence="1" id="KW-0805">Transcription regulation</keyword>
<name>A0A7W6H308_9HYPH</name>
<dbReference type="InterPro" id="IPR018490">
    <property type="entry name" value="cNMP-bd_dom_sf"/>
</dbReference>
<dbReference type="GO" id="GO:0005829">
    <property type="term" value="C:cytosol"/>
    <property type="evidence" value="ECO:0007669"/>
    <property type="project" value="TreeGrafter"/>
</dbReference>
<dbReference type="InterPro" id="IPR014710">
    <property type="entry name" value="RmlC-like_jellyroll"/>
</dbReference>
<dbReference type="AlphaFoldDB" id="A0A7W6H308"/>
<reference evidence="6 7" key="1">
    <citation type="submission" date="2020-08" db="EMBL/GenBank/DDBJ databases">
        <title>Genomic Encyclopedia of Type Strains, Phase IV (KMG-IV): sequencing the most valuable type-strain genomes for metagenomic binning, comparative biology and taxonomic classification.</title>
        <authorList>
            <person name="Goeker M."/>
        </authorList>
    </citation>
    <scope>NUCLEOTIDE SEQUENCE [LARGE SCALE GENOMIC DNA]</scope>
    <source>
        <strain evidence="6 7">DSM 102238</strain>
    </source>
</reference>
<dbReference type="Proteomes" id="UP000542776">
    <property type="component" value="Unassembled WGS sequence"/>
</dbReference>
<dbReference type="InterPro" id="IPR036390">
    <property type="entry name" value="WH_DNA-bd_sf"/>
</dbReference>
<dbReference type="PANTHER" id="PTHR24567">
    <property type="entry name" value="CRP FAMILY TRANSCRIPTIONAL REGULATORY PROTEIN"/>
    <property type="match status" value="1"/>
</dbReference>
<dbReference type="Gene3D" id="1.10.10.10">
    <property type="entry name" value="Winged helix-like DNA-binding domain superfamily/Winged helix DNA-binding domain"/>
    <property type="match status" value="1"/>
</dbReference>
<dbReference type="InterPro" id="IPR000595">
    <property type="entry name" value="cNMP-bd_dom"/>
</dbReference>
<evidence type="ECO:0000259" key="5">
    <source>
        <dbReference type="PROSITE" id="PS51063"/>
    </source>
</evidence>
<accession>A0A7W6H308</accession>
<feature type="region of interest" description="Disordered" evidence="4">
    <location>
        <begin position="240"/>
        <end position="259"/>
    </location>
</feature>
<evidence type="ECO:0000256" key="2">
    <source>
        <dbReference type="ARBA" id="ARBA00023125"/>
    </source>
</evidence>
<evidence type="ECO:0000256" key="1">
    <source>
        <dbReference type="ARBA" id="ARBA00023015"/>
    </source>
</evidence>
<dbReference type="RefSeq" id="WP_183196973.1">
    <property type="nucleotide sequence ID" value="NZ_JACIEK010000001.1"/>
</dbReference>
<dbReference type="Pfam" id="PF00027">
    <property type="entry name" value="cNMP_binding"/>
    <property type="match status" value="1"/>
</dbReference>
<evidence type="ECO:0000313" key="7">
    <source>
        <dbReference type="Proteomes" id="UP000542776"/>
    </source>
</evidence>
<dbReference type="PROSITE" id="PS51063">
    <property type="entry name" value="HTH_CRP_2"/>
    <property type="match status" value="1"/>
</dbReference>
<dbReference type="InterPro" id="IPR050397">
    <property type="entry name" value="Env_Response_Regulators"/>
</dbReference>
<dbReference type="InterPro" id="IPR036388">
    <property type="entry name" value="WH-like_DNA-bd_sf"/>
</dbReference>
<organism evidence="6 7">
    <name type="scientific">Aureimonas pseudogalii</name>
    <dbReference type="NCBI Taxonomy" id="1744844"/>
    <lineage>
        <taxon>Bacteria</taxon>
        <taxon>Pseudomonadati</taxon>
        <taxon>Pseudomonadota</taxon>
        <taxon>Alphaproteobacteria</taxon>
        <taxon>Hyphomicrobiales</taxon>
        <taxon>Aurantimonadaceae</taxon>
        <taxon>Aureimonas</taxon>
    </lineage>
</organism>
<keyword evidence="2" id="KW-0238">DNA-binding</keyword>
<dbReference type="SMART" id="SM00419">
    <property type="entry name" value="HTH_CRP"/>
    <property type="match status" value="1"/>
</dbReference>
<dbReference type="SUPFAM" id="SSF51206">
    <property type="entry name" value="cAMP-binding domain-like"/>
    <property type="match status" value="1"/>
</dbReference>
<evidence type="ECO:0000256" key="4">
    <source>
        <dbReference type="SAM" id="MobiDB-lite"/>
    </source>
</evidence>
<dbReference type="InterPro" id="IPR012318">
    <property type="entry name" value="HTH_CRP"/>
</dbReference>
<proteinExistence type="predicted"/>
<dbReference type="Pfam" id="PF13545">
    <property type="entry name" value="HTH_Crp_2"/>
    <property type="match status" value="1"/>
</dbReference>
<evidence type="ECO:0000256" key="3">
    <source>
        <dbReference type="ARBA" id="ARBA00023163"/>
    </source>
</evidence>
<comment type="caution">
    <text evidence="6">The sequence shown here is derived from an EMBL/GenBank/DDBJ whole genome shotgun (WGS) entry which is preliminary data.</text>
</comment>
<gene>
    <name evidence="6" type="ORF">GGR04_000199</name>
</gene>
<dbReference type="PRINTS" id="PR00034">
    <property type="entry name" value="HTHCRP"/>
</dbReference>
<dbReference type="SUPFAM" id="SSF46785">
    <property type="entry name" value="Winged helix' DNA-binding domain"/>
    <property type="match status" value="1"/>
</dbReference>
<dbReference type="Gene3D" id="2.60.120.10">
    <property type="entry name" value="Jelly Rolls"/>
    <property type="match status" value="1"/>
</dbReference>
<keyword evidence="3" id="KW-0804">Transcription</keyword>
<feature type="domain" description="HTH crp-type" evidence="5">
    <location>
        <begin position="146"/>
        <end position="221"/>
    </location>
</feature>
<sequence>MSEDSLFLRKLERFVSFSDDERALLKHHTRRTVQMPAKREIASEGQDPQYVHLIVSGFASRQKILEDGDRQIVAYLVPGDFCDLHVFILREMDHAISTLTPCTVAQLDSDDIAILCERPAIAKALWWSTLVDQSILREWLVNVGRRSAEERIAHLFCELMTRLRSVGLVDSENRFLLPVTQTELADTLGLTVVSVNRMIRNLRNQGMIALEGKQIVVRDVERLKAFSGFTDNYLHLDEKPPQRRGDRVAREEARNLSSV</sequence>
<dbReference type="PANTHER" id="PTHR24567:SF68">
    <property type="entry name" value="DNA-BINDING TRANSCRIPTIONAL DUAL REGULATOR CRP"/>
    <property type="match status" value="1"/>
</dbReference>
<protein>
    <submittedName>
        <fullName evidence="6">CRP-like cAMP-binding protein</fullName>
    </submittedName>
</protein>